<dbReference type="SUPFAM" id="SSF48371">
    <property type="entry name" value="ARM repeat"/>
    <property type="match status" value="1"/>
</dbReference>
<protein>
    <recommendedName>
        <fullName evidence="8">Importin N-terminal domain-containing protein</fullName>
    </recommendedName>
</protein>
<evidence type="ECO:0000256" key="1">
    <source>
        <dbReference type="ARBA" id="ARBA00004496"/>
    </source>
</evidence>
<evidence type="ECO:0000256" key="3">
    <source>
        <dbReference type="ARBA" id="ARBA00022490"/>
    </source>
</evidence>
<reference evidence="7" key="1">
    <citation type="submission" date="2021-01" db="EMBL/GenBank/DDBJ databases">
        <authorList>
            <person name="Corre E."/>
            <person name="Pelletier E."/>
            <person name="Niang G."/>
            <person name="Scheremetjew M."/>
            <person name="Finn R."/>
            <person name="Kale V."/>
            <person name="Holt S."/>
            <person name="Cochrane G."/>
            <person name="Meng A."/>
            <person name="Brown T."/>
            <person name="Cohen L."/>
        </authorList>
    </citation>
    <scope>NUCLEOTIDE SEQUENCE</scope>
    <source>
        <strain evidence="7">CCMP1510</strain>
    </source>
</reference>
<dbReference type="Gene3D" id="1.25.10.10">
    <property type="entry name" value="Leucine-rich Repeat Variant"/>
    <property type="match status" value="2"/>
</dbReference>
<dbReference type="GO" id="GO:0006606">
    <property type="term" value="P:protein import into nucleus"/>
    <property type="evidence" value="ECO:0007669"/>
    <property type="project" value="InterPro"/>
</dbReference>
<feature type="compositionally biased region" description="Basic and acidic residues" evidence="6">
    <location>
        <begin position="1157"/>
        <end position="1168"/>
    </location>
</feature>
<keyword evidence="5" id="KW-0653">Protein transport</keyword>
<evidence type="ECO:0000256" key="4">
    <source>
        <dbReference type="ARBA" id="ARBA00022737"/>
    </source>
</evidence>
<evidence type="ECO:0008006" key="8">
    <source>
        <dbReference type="Google" id="ProtNLM"/>
    </source>
</evidence>
<gene>
    <name evidence="7" type="ORF">ALAG00032_LOCUS7765</name>
</gene>
<evidence type="ECO:0000256" key="6">
    <source>
        <dbReference type="SAM" id="MobiDB-lite"/>
    </source>
</evidence>
<dbReference type="InterPro" id="IPR016024">
    <property type="entry name" value="ARM-type_fold"/>
</dbReference>
<name>A0A7S3JXU8_9STRA</name>
<dbReference type="InterPro" id="IPR011989">
    <property type="entry name" value="ARM-like"/>
</dbReference>
<keyword evidence="4" id="KW-0677">Repeat</keyword>
<dbReference type="InterPro" id="IPR040122">
    <property type="entry name" value="Importin_beta"/>
</dbReference>
<evidence type="ECO:0000313" key="7">
    <source>
        <dbReference type="EMBL" id="CAE0367017.1"/>
    </source>
</evidence>
<dbReference type="GO" id="GO:0005737">
    <property type="term" value="C:cytoplasm"/>
    <property type="evidence" value="ECO:0007669"/>
    <property type="project" value="UniProtKB-SubCell"/>
</dbReference>
<dbReference type="AlphaFoldDB" id="A0A7S3JXU8"/>
<sequence length="1177" mass="126139">MAYEALLFNTMDEMLYAMQESNNEGRRAAEKAFTAYCSSNPQQCAHELIECLSSAKLRDAPSETLCAVLLRRFTARYRESDAWNAEAIDALRNGMCQAASRNGLSAQACRQLQYAMASEAAYAGWPQLSLWALEGIRNSQESVLELVTALATEGDSAIGERAQEIAHGLLNHFFAKNSTISIKQKGAVVKAAVALATSAGRGSKNEDQAQRQVGQVLLLPCLQVCAAIANGDDDERCNPLEAMLDAAVDTPGFFLVDIDAVVALSRRCALDSGRLEMRSGRTAFEISVTLAERVPEAFFNGTDSLPIGKTLIELALQVAAARSSACFWFQTKCPVAPLADEEDDDGERQAEFLATVSADTSLKRLAALAPAARSQMLQWVDGVCGASEASLVRAALAALHAVTLADSSCLSEWRGSSFGLAFATDAIRRHASLPEALEACRVISAIGATCNLDDESHETIAHALFALAALGQQCATQNQPRMAGACTASLALLLIGNDDDDDENYEEYDDDDEDLSSLCRAAAAGLQACLPLLGSALDSALRNGDANLARHCLDAVAAVATKAGRRFEPYYTNFMPPLIMLLEAPIASTLEASLVRAAAATSAARIGAAVGRDRFGIDANRVLQAALCDIRREFNEQQNDEQDGELILNDLVPTAMRLARLDPDLVLPFIHELAAPPLRFATEQAQVWDQHIVMPGETELSATQKKKGITEFSLGDDVRIRVDLGALWKKEKASELLGELCSAMYYRLPQELVQPIAGALIPIITLAGAPGARSAAVVALSHLCGALVSRYRRDPVSQKSFVMEFVLSAGINTVAGALQSEHIARPRASAAQALAAILEHISDAAPGGYETARTTPLAQDIDPIIIPLATALTSCAAKALQEKEESQQQYIDDEDDDDEAYSEALHSNIVNGLCALFKLAPNKMSSFFESSIAPVYGPHLATPDDPAYESALCVFADAIQYLPSFSVVLGPGVAAAAANALCNDDLTHLHATAAYVTAVIARALENSGSVPPVFSHVLPILQRLAFDNEATEASDAGYRIRDNAANAVYALANLSVLIPNNDARTQLIANWIQNALPLRRDMEEARRANRALLDLCQHPVLSTHARAKLAESLEATQQKPDDFNDFPDPPEASMDQQLIESASLLLGISSAGTRAIADPKQRQLERRPLTSMAPNVS</sequence>
<proteinExistence type="predicted"/>
<keyword evidence="2" id="KW-0813">Transport</keyword>
<evidence type="ECO:0000256" key="2">
    <source>
        <dbReference type="ARBA" id="ARBA00022448"/>
    </source>
</evidence>
<feature type="region of interest" description="Disordered" evidence="6">
    <location>
        <begin position="1115"/>
        <end position="1134"/>
    </location>
</feature>
<accession>A0A7S3JXU8</accession>
<organism evidence="7">
    <name type="scientific">Aureoumbra lagunensis</name>
    <dbReference type="NCBI Taxonomy" id="44058"/>
    <lineage>
        <taxon>Eukaryota</taxon>
        <taxon>Sar</taxon>
        <taxon>Stramenopiles</taxon>
        <taxon>Ochrophyta</taxon>
        <taxon>Pelagophyceae</taxon>
        <taxon>Pelagomonadales</taxon>
        <taxon>Aureoumbra</taxon>
    </lineage>
</organism>
<keyword evidence="3" id="KW-0963">Cytoplasm</keyword>
<dbReference type="EMBL" id="HBIJ01011336">
    <property type="protein sequence ID" value="CAE0367017.1"/>
    <property type="molecule type" value="Transcribed_RNA"/>
</dbReference>
<dbReference type="PANTHER" id="PTHR10527">
    <property type="entry name" value="IMPORTIN BETA"/>
    <property type="match status" value="1"/>
</dbReference>
<evidence type="ECO:0000256" key="5">
    <source>
        <dbReference type="ARBA" id="ARBA00022927"/>
    </source>
</evidence>
<comment type="subcellular location">
    <subcellularLocation>
        <location evidence="1">Cytoplasm</location>
    </subcellularLocation>
</comment>
<feature type="region of interest" description="Disordered" evidence="6">
    <location>
        <begin position="1156"/>
        <end position="1177"/>
    </location>
</feature>